<evidence type="ECO:0000256" key="1">
    <source>
        <dbReference type="PROSITE-ProRule" id="PRU00047"/>
    </source>
</evidence>
<accession>A0AAJ6Z6B8</accession>
<dbReference type="AlphaFoldDB" id="A0AAJ6Z6B8"/>
<dbReference type="Proteomes" id="UP000694872">
    <property type="component" value="Unplaced"/>
</dbReference>
<evidence type="ECO:0000259" key="3">
    <source>
        <dbReference type="PROSITE" id="PS50158"/>
    </source>
</evidence>
<dbReference type="InterPro" id="IPR001878">
    <property type="entry name" value="Znf_CCHC"/>
</dbReference>
<dbReference type="SMART" id="SM00343">
    <property type="entry name" value="ZnF_C2HC"/>
    <property type="match status" value="2"/>
</dbReference>
<dbReference type="GO" id="GO:0008270">
    <property type="term" value="F:zinc ion binding"/>
    <property type="evidence" value="ECO:0007669"/>
    <property type="project" value="UniProtKB-KW"/>
</dbReference>
<dbReference type="PROSITE" id="PS50158">
    <property type="entry name" value="ZF_CCHC"/>
    <property type="match status" value="1"/>
</dbReference>
<proteinExistence type="predicted"/>
<keyword evidence="1" id="KW-0479">Metal-binding</keyword>
<sequence>MSAMDAPDKGAVPSNNTKPGLKRLADDQSVQRPDPKKSTSPSESIQSVYTKPGYENDANVQYGDNDKGPFTVYISRQETDPTSGYSLKTLKVAQLLHKHNVPGIVEGGIKEVGRNKISVTFEKPDHANSLLQNPILANCNLVGHIPRFHVFRLGIVRNIPTEWTLEELLSGISTPSNCGEVIKARRLNFKSRREDSTTWVPSNTVVLTFTGQCLPEKIFCFNVSLPVSVYHLPTIQCRNCCRFGHIAKQCRSKPRCFRCAQPHSGDSCNISDSISSCFLCHGGRHVATDPKCPEHSRQKSIKILMSEENLSYMEASKRFPHVRTLYADIAASPTAPTQNVSYPTVSSSPRPASTSYTKTLFLPPRPKPALTKSYDFASHNSIVQTPTSCQSNGCAFTSPSDPCPIPTPNDNLVELLLCSLINMFSKLSDSPLPSNVSVLAEQLIALLAKNSQQIQPPNSPMEL</sequence>
<name>A0AAJ6Z6B8_PAPXU</name>
<evidence type="ECO:0000313" key="4">
    <source>
        <dbReference type="RefSeq" id="XP_013166191.1"/>
    </source>
</evidence>
<keyword evidence="1" id="KW-0862">Zinc</keyword>
<gene>
    <name evidence="4" type="primary">LOC106116750</name>
</gene>
<keyword evidence="1" id="KW-0863">Zinc-finger</keyword>
<dbReference type="GO" id="GO:0003676">
    <property type="term" value="F:nucleic acid binding"/>
    <property type="evidence" value="ECO:0007669"/>
    <property type="project" value="InterPro"/>
</dbReference>
<feature type="region of interest" description="Disordered" evidence="2">
    <location>
        <begin position="1"/>
        <end position="66"/>
    </location>
</feature>
<feature type="compositionally biased region" description="Polar residues" evidence="2">
    <location>
        <begin position="38"/>
        <end position="49"/>
    </location>
</feature>
<dbReference type="GeneID" id="106116750"/>
<reference evidence="4" key="1">
    <citation type="submission" date="2025-08" db="UniProtKB">
        <authorList>
            <consortium name="RefSeq"/>
        </authorList>
    </citation>
    <scope>IDENTIFICATION</scope>
</reference>
<dbReference type="RefSeq" id="XP_013166191.1">
    <property type="nucleotide sequence ID" value="XM_013310737.1"/>
</dbReference>
<feature type="domain" description="CCHC-type" evidence="3">
    <location>
        <begin position="237"/>
        <end position="252"/>
    </location>
</feature>
<organism evidence="4">
    <name type="scientific">Papilio xuthus</name>
    <name type="common">Asian swallowtail butterfly</name>
    <dbReference type="NCBI Taxonomy" id="66420"/>
    <lineage>
        <taxon>Eukaryota</taxon>
        <taxon>Metazoa</taxon>
        <taxon>Ecdysozoa</taxon>
        <taxon>Arthropoda</taxon>
        <taxon>Hexapoda</taxon>
        <taxon>Insecta</taxon>
        <taxon>Pterygota</taxon>
        <taxon>Neoptera</taxon>
        <taxon>Endopterygota</taxon>
        <taxon>Lepidoptera</taxon>
        <taxon>Glossata</taxon>
        <taxon>Ditrysia</taxon>
        <taxon>Papilionoidea</taxon>
        <taxon>Papilionidae</taxon>
        <taxon>Papilioninae</taxon>
        <taxon>Papilio</taxon>
    </lineage>
</organism>
<protein>
    <submittedName>
        <fullName evidence="4">Uncharacterized protein LOC106116750 isoform X2</fullName>
    </submittedName>
</protein>
<evidence type="ECO:0000256" key="2">
    <source>
        <dbReference type="SAM" id="MobiDB-lite"/>
    </source>
</evidence>